<evidence type="ECO:0000256" key="1">
    <source>
        <dbReference type="SAM" id="MobiDB-lite"/>
    </source>
</evidence>
<evidence type="ECO:0000313" key="4">
    <source>
        <dbReference type="Proteomes" id="UP001642464"/>
    </source>
</evidence>
<accession>A0ABP0HRH1</accession>
<sequence>MAAVGGMPEVRQGFMVNLSAITGSQTWLDITGPAEAIRSDKWRLLYACIIIDLIGMASYLIFLIGEVGDLMWAPIAGFLLQYFFGSLLVSSLGALEEFLPFTDILPTATLAWAICHVESLNFLRLLLGIQRHGPREDATNGAPAARPQSEHQD</sequence>
<reference evidence="3 4" key="1">
    <citation type="submission" date="2024-02" db="EMBL/GenBank/DDBJ databases">
        <authorList>
            <person name="Chen Y."/>
            <person name="Shah S."/>
            <person name="Dougan E. K."/>
            <person name="Thang M."/>
            <person name="Chan C."/>
        </authorList>
    </citation>
    <scope>NUCLEOTIDE SEQUENCE [LARGE SCALE GENOMIC DNA]</scope>
</reference>
<evidence type="ECO:0000256" key="2">
    <source>
        <dbReference type="SAM" id="Phobius"/>
    </source>
</evidence>
<comment type="caution">
    <text evidence="3">The sequence shown here is derived from an EMBL/GenBank/DDBJ whole genome shotgun (WGS) entry which is preliminary data.</text>
</comment>
<keyword evidence="2" id="KW-1133">Transmembrane helix</keyword>
<organism evidence="3 4">
    <name type="scientific">Durusdinium trenchii</name>
    <dbReference type="NCBI Taxonomy" id="1381693"/>
    <lineage>
        <taxon>Eukaryota</taxon>
        <taxon>Sar</taxon>
        <taxon>Alveolata</taxon>
        <taxon>Dinophyceae</taxon>
        <taxon>Suessiales</taxon>
        <taxon>Symbiodiniaceae</taxon>
        <taxon>Durusdinium</taxon>
    </lineage>
</organism>
<dbReference type="EMBL" id="CAXAMM010001370">
    <property type="protein sequence ID" value="CAK8991744.1"/>
    <property type="molecule type" value="Genomic_DNA"/>
</dbReference>
<keyword evidence="4" id="KW-1185">Reference proteome</keyword>
<keyword evidence="2" id="KW-0472">Membrane</keyword>
<keyword evidence="2" id="KW-0812">Transmembrane</keyword>
<name>A0ABP0HRH1_9DINO</name>
<protein>
    <submittedName>
        <fullName evidence="3">Uncharacterized protein</fullName>
    </submittedName>
</protein>
<feature type="transmembrane region" description="Helical" evidence="2">
    <location>
        <begin position="44"/>
        <end position="65"/>
    </location>
</feature>
<feature type="transmembrane region" description="Helical" evidence="2">
    <location>
        <begin position="71"/>
        <end position="95"/>
    </location>
</feature>
<dbReference type="Proteomes" id="UP001642464">
    <property type="component" value="Unassembled WGS sequence"/>
</dbReference>
<feature type="region of interest" description="Disordered" evidence="1">
    <location>
        <begin position="134"/>
        <end position="153"/>
    </location>
</feature>
<gene>
    <name evidence="3" type="ORF">SCF082_LOCUS2786</name>
</gene>
<proteinExistence type="predicted"/>
<evidence type="ECO:0000313" key="3">
    <source>
        <dbReference type="EMBL" id="CAK8991744.1"/>
    </source>
</evidence>